<feature type="compositionally biased region" description="Low complexity" evidence="1">
    <location>
        <begin position="124"/>
        <end position="143"/>
    </location>
</feature>
<accession>A0ABP0E084</accession>
<evidence type="ECO:0000313" key="3">
    <source>
        <dbReference type="Proteomes" id="UP001642502"/>
    </source>
</evidence>
<gene>
    <name evidence="2" type="ORF">SEPCBS119000_005716</name>
</gene>
<proteinExistence type="predicted"/>
<feature type="compositionally biased region" description="Polar residues" evidence="1">
    <location>
        <begin position="144"/>
        <end position="159"/>
    </location>
</feature>
<feature type="region of interest" description="Disordered" evidence="1">
    <location>
        <begin position="221"/>
        <end position="292"/>
    </location>
</feature>
<name>A0ABP0E084_9PEZI</name>
<feature type="compositionally biased region" description="Basic and acidic residues" evidence="1">
    <location>
        <begin position="34"/>
        <end position="45"/>
    </location>
</feature>
<keyword evidence="3" id="KW-1185">Reference proteome</keyword>
<comment type="caution">
    <text evidence="2">The sequence shown here is derived from an EMBL/GenBank/DDBJ whole genome shotgun (WGS) entry which is preliminary data.</text>
</comment>
<dbReference type="EMBL" id="CAWUON010000115">
    <property type="protein sequence ID" value="CAK7273554.1"/>
    <property type="molecule type" value="Genomic_DNA"/>
</dbReference>
<reference evidence="2 3" key="1">
    <citation type="submission" date="2024-01" db="EMBL/GenBank/DDBJ databases">
        <authorList>
            <person name="Allen C."/>
            <person name="Tagirdzhanova G."/>
        </authorList>
    </citation>
    <scope>NUCLEOTIDE SEQUENCE [LARGE SCALE GENOMIC DNA]</scope>
    <source>
        <strain evidence="2 3">CBS 119000</strain>
    </source>
</reference>
<organism evidence="2 3">
    <name type="scientific">Sporothrix epigloea</name>
    <dbReference type="NCBI Taxonomy" id="1892477"/>
    <lineage>
        <taxon>Eukaryota</taxon>
        <taxon>Fungi</taxon>
        <taxon>Dikarya</taxon>
        <taxon>Ascomycota</taxon>
        <taxon>Pezizomycotina</taxon>
        <taxon>Sordariomycetes</taxon>
        <taxon>Sordariomycetidae</taxon>
        <taxon>Ophiostomatales</taxon>
        <taxon>Ophiostomataceae</taxon>
        <taxon>Sporothrix</taxon>
    </lineage>
</organism>
<evidence type="ECO:0000313" key="2">
    <source>
        <dbReference type="EMBL" id="CAK7273554.1"/>
    </source>
</evidence>
<sequence length="455" mass="49353">MASRYHLRLHGRALKINEEVVRGDGIYEEIEDPEDKKRRLKRGDFNEEEEASLANAPPGTEQYQIAQKLRHEAEINREFAQMYSGTLEQMRMRQQQQQQQSSLISHGQPFPQYQWCKQDLQSLQMQPQNQHHQFQQQQTQQKQRSFSGPSQVFGSPTLQQSPAVSVAGAYQHSSGPSSAVMTPQQYHLAVNANSNAISPQTMMAGLEAGLSNAAQYSLRSNSAPDEADATTGVFPGSDLAGPNEISTGPLLRHSFSSPHENGLFPGTPGLIMNSSATTNSTPSVSTSTSQDTENYVAVSHGNQVPVFLDSPITPNPVIRQDSDSSILPMWTGPGSTVPYAPSSTKETQLSPLSLAQPNNLAWGTTYSQHAPILSTADAQATVISGYPPTGATLENKLAYEQPASAVMPGSYPVATHNLAVASELMSRQLSSRICTPGGSAGDQWADWVQFSDEAI</sequence>
<protein>
    <submittedName>
        <fullName evidence="2">Uncharacterized protein</fullName>
    </submittedName>
</protein>
<dbReference type="Proteomes" id="UP001642502">
    <property type="component" value="Unassembled WGS sequence"/>
</dbReference>
<evidence type="ECO:0000256" key="1">
    <source>
        <dbReference type="SAM" id="MobiDB-lite"/>
    </source>
</evidence>
<feature type="region of interest" description="Disordered" evidence="1">
    <location>
        <begin position="33"/>
        <end position="59"/>
    </location>
</feature>
<feature type="region of interest" description="Disordered" evidence="1">
    <location>
        <begin position="124"/>
        <end position="159"/>
    </location>
</feature>
<feature type="compositionally biased region" description="Low complexity" evidence="1">
    <location>
        <begin position="274"/>
        <end position="292"/>
    </location>
</feature>